<dbReference type="Proteomes" id="UP001219934">
    <property type="component" value="Unassembled WGS sequence"/>
</dbReference>
<comment type="subcellular location">
    <subcellularLocation>
        <location evidence="1">Membrane</location>
        <topology evidence="1">Multi-pass membrane protein</topology>
    </subcellularLocation>
</comment>
<evidence type="ECO:0000313" key="8">
    <source>
        <dbReference type="Proteomes" id="UP001219934"/>
    </source>
</evidence>
<feature type="domain" description="Major facilitator superfamily (MFS) profile" evidence="6">
    <location>
        <begin position="1"/>
        <end position="33"/>
    </location>
</feature>
<sequence>MLMRGLGSYSFIIFAFICLVTLIYIWLVVPETKNKTFLENCQMFAKRNKVEIKLGDGDLPLTEGKESLEDAARVTAF</sequence>
<evidence type="ECO:0000256" key="3">
    <source>
        <dbReference type="ARBA" id="ARBA00022989"/>
    </source>
</evidence>
<reference evidence="7" key="1">
    <citation type="submission" date="2022-11" db="EMBL/GenBank/DDBJ databases">
        <title>Chromosome-level genome of Pogonophryne albipinna.</title>
        <authorList>
            <person name="Jo E."/>
        </authorList>
    </citation>
    <scope>NUCLEOTIDE SEQUENCE</scope>
    <source>
        <strain evidence="7">SGF0006</strain>
        <tissue evidence="7">Muscle</tissue>
    </source>
</reference>
<organism evidence="7 8">
    <name type="scientific">Pogonophryne albipinna</name>
    <dbReference type="NCBI Taxonomy" id="1090488"/>
    <lineage>
        <taxon>Eukaryota</taxon>
        <taxon>Metazoa</taxon>
        <taxon>Chordata</taxon>
        <taxon>Craniata</taxon>
        <taxon>Vertebrata</taxon>
        <taxon>Euteleostomi</taxon>
        <taxon>Actinopterygii</taxon>
        <taxon>Neopterygii</taxon>
        <taxon>Teleostei</taxon>
        <taxon>Neoteleostei</taxon>
        <taxon>Acanthomorphata</taxon>
        <taxon>Eupercaria</taxon>
        <taxon>Perciformes</taxon>
        <taxon>Notothenioidei</taxon>
        <taxon>Pogonophryne</taxon>
    </lineage>
</organism>
<dbReference type="PROSITE" id="PS50850">
    <property type="entry name" value="MFS"/>
    <property type="match status" value="1"/>
</dbReference>
<keyword evidence="8" id="KW-1185">Reference proteome</keyword>
<dbReference type="GO" id="GO:0022857">
    <property type="term" value="F:transmembrane transporter activity"/>
    <property type="evidence" value="ECO:0007669"/>
    <property type="project" value="InterPro"/>
</dbReference>
<feature type="transmembrane region" description="Helical" evidence="5">
    <location>
        <begin position="6"/>
        <end position="29"/>
    </location>
</feature>
<dbReference type="Gene3D" id="1.20.1250.20">
    <property type="entry name" value="MFS general substrate transporter like domains"/>
    <property type="match status" value="1"/>
</dbReference>
<proteinExistence type="predicted"/>
<gene>
    <name evidence="7" type="ORF">JOQ06_007415</name>
</gene>
<protein>
    <recommendedName>
        <fullName evidence="6">Major facilitator superfamily (MFS) profile domain-containing protein</fullName>
    </recommendedName>
</protein>
<evidence type="ECO:0000256" key="2">
    <source>
        <dbReference type="ARBA" id="ARBA00022692"/>
    </source>
</evidence>
<keyword evidence="3 5" id="KW-1133">Transmembrane helix</keyword>
<dbReference type="GO" id="GO:0016020">
    <property type="term" value="C:membrane"/>
    <property type="evidence" value="ECO:0007669"/>
    <property type="project" value="UniProtKB-SubCell"/>
</dbReference>
<keyword evidence="2 5" id="KW-0812">Transmembrane</keyword>
<evidence type="ECO:0000313" key="7">
    <source>
        <dbReference type="EMBL" id="KAJ4934630.1"/>
    </source>
</evidence>
<dbReference type="InterPro" id="IPR020846">
    <property type="entry name" value="MFS_dom"/>
</dbReference>
<evidence type="ECO:0000259" key="6">
    <source>
        <dbReference type="PROSITE" id="PS50850"/>
    </source>
</evidence>
<dbReference type="InterPro" id="IPR036259">
    <property type="entry name" value="MFS_trans_sf"/>
</dbReference>
<comment type="caution">
    <text evidence="7">The sequence shown here is derived from an EMBL/GenBank/DDBJ whole genome shotgun (WGS) entry which is preliminary data.</text>
</comment>
<dbReference type="Pfam" id="PF00083">
    <property type="entry name" value="Sugar_tr"/>
    <property type="match status" value="1"/>
</dbReference>
<dbReference type="EMBL" id="JAPTMU010000012">
    <property type="protein sequence ID" value="KAJ4934630.1"/>
    <property type="molecule type" value="Genomic_DNA"/>
</dbReference>
<accession>A0AAD6FGR5</accession>
<dbReference type="InterPro" id="IPR005828">
    <property type="entry name" value="MFS_sugar_transport-like"/>
</dbReference>
<evidence type="ECO:0000256" key="1">
    <source>
        <dbReference type="ARBA" id="ARBA00004141"/>
    </source>
</evidence>
<evidence type="ECO:0000256" key="5">
    <source>
        <dbReference type="SAM" id="Phobius"/>
    </source>
</evidence>
<name>A0AAD6FGR5_9TELE</name>
<evidence type="ECO:0000256" key="4">
    <source>
        <dbReference type="ARBA" id="ARBA00023136"/>
    </source>
</evidence>
<dbReference type="AlphaFoldDB" id="A0AAD6FGR5"/>
<keyword evidence="4 5" id="KW-0472">Membrane</keyword>